<feature type="region of interest" description="Disordered" evidence="6">
    <location>
        <begin position="478"/>
        <end position="502"/>
    </location>
</feature>
<evidence type="ECO:0000256" key="6">
    <source>
        <dbReference type="SAM" id="MobiDB-lite"/>
    </source>
</evidence>
<keyword evidence="3" id="KW-0519">Myristate</keyword>
<dbReference type="GO" id="GO:0008543">
    <property type="term" value="P:fibroblast growth factor receptor signaling pathway"/>
    <property type="evidence" value="ECO:0007669"/>
    <property type="project" value="TreeGrafter"/>
</dbReference>
<keyword evidence="5" id="KW-0449">Lipoprotein</keyword>
<protein>
    <submittedName>
        <fullName evidence="9">Uncharacterized protein LOC115625840</fullName>
    </submittedName>
</protein>
<accession>A0A6J2TP59</accession>
<evidence type="ECO:0000256" key="1">
    <source>
        <dbReference type="ARBA" id="ARBA00004370"/>
    </source>
</evidence>
<name>A0A6J2TP59_DROLE</name>
<dbReference type="Gene3D" id="2.30.29.30">
    <property type="entry name" value="Pleckstrin-homology domain (PH domain)/Phosphotyrosine-binding domain (PTB)"/>
    <property type="match status" value="1"/>
</dbReference>
<sequence length="520" mass="56081">MGCISSSNKLHELRQDNVFRVRVAHLPGTPIIRSGYLELNPRELIFLTPGCEPIVWALQHLRRYGLNADLFSFEAGRRCMSGPGIYTFRVHNADLLYPMFQRYINAINTDAFAQVERERVNSTHSVLLGRTDANPHSNNYLEPAPLLGRAGNANMPTDALQAAEFNAVPQDAPDPLPITQMMNGGEMTPGAYINTNVYFDQPLRALQEHNNNSSSNALDGATAQSNTPPLTATTTTTMFSSNGSYSAFSTMRRRTLLKGCSLDMPPQESAPALMDSLHMYANVDTPSSCSLRERLLFDLSSGGGSERCYENVNRLDLPLLLQPTPKRESSQQSVASTSTTQQQPTTPTSSVGDGGASISGVNYIVLDLDQPRSPVQSSPKTLNNDFGSGLSLMASAAALTASAQTAPVTPEAGTALDAALNAQAQTMGSVSTGAIATSGSNNPTNTDGAAAINKVSTDTPPGYSTIDFIRTYALNKSTPQHNSELPSLSHLHHHHHPHEAEELRITRHSKCVRKAYSISE</sequence>
<feature type="domain" description="IRS-type PTB" evidence="7">
    <location>
        <begin position="12"/>
        <end position="114"/>
    </location>
</feature>
<proteinExistence type="predicted"/>
<dbReference type="InterPro" id="IPR011993">
    <property type="entry name" value="PH-like_dom_sf"/>
</dbReference>
<dbReference type="PANTHER" id="PTHR21258:SF55">
    <property type="entry name" value="FI23523P1"/>
    <property type="match status" value="1"/>
</dbReference>
<dbReference type="GO" id="GO:0016020">
    <property type="term" value="C:membrane"/>
    <property type="evidence" value="ECO:0007669"/>
    <property type="project" value="UniProtKB-SubCell"/>
</dbReference>
<dbReference type="GO" id="GO:0005104">
    <property type="term" value="F:fibroblast growth factor receptor binding"/>
    <property type="evidence" value="ECO:0007669"/>
    <property type="project" value="TreeGrafter"/>
</dbReference>
<evidence type="ECO:0000256" key="5">
    <source>
        <dbReference type="ARBA" id="ARBA00023288"/>
    </source>
</evidence>
<dbReference type="SUPFAM" id="SSF50729">
    <property type="entry name" value="PH domain-like"/>
    <property type="match status" value="1"/>
</dbReference>
<evidence type="ECO:0000313" key="8">
    <source>
        <dbReference type="Proteomes" id="UP000504634"/>
    </source>
</evidence>
<dbReference type="RefSeq" id="XP_030376903.1">
    <property type="nucleotide sequence ID" value="XM_030521043.1"/>
</dbReference>
<evidence type="ECO:0000313" key="9">
    <source>
        <dbReference type="RefSeq" id="XP_030376903.1"/>
    </source>
</evidence>
<evidence type="ECO:0000256" key="3">
    <source>
        <dbReference type="ARBA" id="ARBA00022707"/>
    </source>
</evidence>
<dbReference type="GeneID" id="115625840"/>
<dbReference type="SMART" id="SM00310">
    <property type="entry name" value="PTBI"/>
    <property type="match status" value="1"/>
</dbReference>
<feature type="region of interest" description="Disordered" evidence="6">
    <location>
        <begin position="210"/>
        <end position="244"/>
    </location>
</feature>
<keyword evidence="4" id="KW-0472">Membrane</keyword>
<dbReference type="AlphaFoldDB" id="A0A6J2TP59"/>
<reference evidence="9" key="1">
    <citation type="submission" date="2025-08" db="UniProtKB">
        <authorList>
            <consortium name="RefSeq"/>
        </authorList>
    </citation>
    <scope>IDENTIFICATION</scope>
    <source>
        <strain evidence="9">11010-0011.00</strain>
        <tissue evidence="9">Whole body</tissue>
    </source>
</reference>
<feature type="compositionally biased region" description="Low complexity" evidence="6">
    <location>
        <begin position="227"/>
        <end position="237"/>
    </location>
</feature>
<dbReference type="InterPro" id="IPR038742">
    <property type="entry name" value="FRS2_PTB"/>
</dbReference>
<dbReference type="InterPro" id="IPR002404">
    <property type="entry name" value="IRS_PTB"/>
</dbReference>
<dbReference type="Pfam" id="PF02174">
    <property type="entry name" value="IRS"/>
    <property type="match status" value="1"/>
</dbReference>
<feature type="compositionally biased region" description="Low complexity" evidence="6">
    <location>
        <begin position="330"/>
        <end position="351"/>
    </location>
</feature>
<gene>
    <name evidence="9" type="primary">LOC115625840</name>
</gene>
<feature type="region of interest" description="Disordered" evidence="6">
    <location>
        <begin position="325"/>
        <end position="355"/>
    </location>
</feature>
<dbReference type="InterPro" id="IPR050996">
    <property type="entry name" value="Docking_Protein_DOK"/>
</dbReference>
<keyword evidence="2" id="KW-0597">Phosphoprotein</keyword>
<feature type="compositionally biased region" description="Polar residues" evidence="6">
    <location>
        <begin position="210"/>
        <end position="226"/>
    </location>
</feature>
<dbReference type="CDD" id="cd01202">
    <property type="entry name" value="PTB_FRS2"/>
    <property type="match status" value="1"/>
</dbReference>
<organism evidence="8 9">
    <name type="scientific">Drosophila lebanonensis</name>
    <name type="common">Fruit fly</name>
    <name type="synonym">Scaptodrosophila lebanonensis</name>
    <dbReference type="NCBI Taxonomy" id="7225"/>
    <lineage>
        <taxon>Eukaryota</taxon>
        <taxon>Metazoa</taxon>
        <taxon>Ecdysozoa</taxon>
        <taxon>Arthropoda</taxon>
        <taxon>Hexapoda</taxon>
        <taxon>Insecta</taxon>
        <taxon>Pterygota</taxon>
        <taxon>Neoptera</taxon>
        <taxon>Endopterygota</taxon>
        <taxon>Diptera</taxon>
        <taxon>Brachycera</taxon>
        <taxon>Muscomorpha</taxon>
        <taxon>Ephydroidea</taxon>
        <taxon>Drosophilidae</taxon>
        <taxon>Scaptodrosophila</taxon>
    </lineage>
</organism>
<evidence type="ECO:0000259" key="7">
    <source>
        <dbReference type="PROSITE" id="PS51064"/>
    </source>
</evidence>
<dbReference type="GO" id="GO:0005737">
    <property type="term" value="C:cytoplasm"/>
    <property type="evidence" value="ECO:0007669"/>
    <property type="project" value="TreeGrafter"/>
</dbReference>
<keyword evidence="8" id="KW-1185">Reference proteome</keyword>
<dbReference type="PROSITE" id="PS51064">
    <property type="entry name" value="IRS_PTB"/>
    <property type="match status" value="1"/>
</dbReference>
<evidence type="ECO:0000256" key="2">
    <source>
        <dbReference type="ARBA" id="ARBA00022553"/>
    </source>
</evidence>
<evidence type="ECO:0000256" key="4">
    <source>
        <dbReference type="ARBA" id="ARBA00023136"/>
    </source>
</evidence>
<dbReference type="PANTHER" id="PTHR21258">
    <property type="entry name" value="DOCKING PROTEIN RELATED"/>
    <property type="match status" value="1"/>
</dbReference>
<dbReference type="OrthoDB" id="6279276at2759"/>
<dbReference type="Proteomes" id="UP000504634">
    <property type="component" value="Unplaced"/>
</dbReference>
<comment type="subcellular location">
    <subcellularLocation>
        <location evidence="1">Membrane</location>
    </subcellularLocation>
</comment>
<dbReference type="GO" id="GO:0005068">
    <property type="term" value="F:transmembrane receptor protein tyrosine kinase adaptor activity"/>
    <property type="evidence" value="ECO:0007669"/>
    <property type="project" value="TreeGrafter"/>
</dbReference>
<dbReference type="SMART" id="SM01244">
    <property type="entry name" value="IRS"/>
    <property type="match status" value="1"/>
</dbReference>